<comment type="caution">
    <text evidence="1">The sequence shown here is derived from an EMBL/GenBank/DDBJ whole genome shotgun (WGS) entry which is preliminary data.</text>
</comment>
<organism evidence="1 2">
    <name type="scientific">Psilocybe cf. subviscida</name>
    <dbReference type="NCBI Taxonomy" id="2480587"/>
    <lineage>
        <taxon>Eukaryota</taxon>
        <taxon>Fungi</taxon>
        <taxon>Dikarya</taxon>
        <taxon>Basidiomycota</taxon>
        <taxon>Agaricomycotina</taxon>
        <taxon>Agaricomycetes</taxon>
        <taxon>Agaricomycetidae</taxon>
        <taxon>Agaricales</taxon>
        <taxon>Agaricineae</taxon>
        <taxon>Strophariaceae</taxon>
        <taxon>Psilocybe</taxon>
    </lineage>
</organism>
<gene>
    <name evidence="1" type="ORF">D9619_004877</name>
</gene>
<evidence type="ECO:0000313" key="1">
    <source>
        <dbReference type="EMBL" id="KAF5327040.1"/>
    </source>
</evidence>
<protein>
    <submittedName>
        <fullName evidence="1">Uncharacterized protein</fullName>
    </submittedName>
</protein>
<sequence length="364" mass="41600">MQELSQLIGLIVTLVTIILKTTISSTNALSYSSLSGNYILSISSIWRGIANPVSIFTAHDAVISSVFTHVPVVSLPRCVPADYNSTLPNFSGHKYNDWTTAHNHICSRGDSRSTTHEGTDISTARKLDLKKIARLASKFCKTIVIVPEIVSNVWTSHAARRVRKALRRWAVAFIAFLECAAEPDTLDLLRIVQRALVRLARKGAYTVSSRRRKTTRKKSLLNRRYRYYKPPYIITTDLNGAYSLREMPLVVHSFNGHGVTQMRWHTTSVLYSADDMQPTYIEQTEYFFEIRLPHCVRRSQSDAPSSKLGAKWTHRIRMQIAERMEGDKWLCVSATRDEVYYAGDEYTETRYMGTEYHREVPQEI</sequence>
<proteinExistence type="predicted"/>
<dbReference type="AlphaFoldDB" id="A0A8H5F7W2"/>
<reference evidence="1 2" key="1">
    <citation type="journal article" date="2020" name="ISME J.">
        <title>Uncovering the hidden diversity of litter-decomposition mechanisms in mushroom-forming fungi.</title>
        <authorList>
            <person name="Floudas D."/>
            <person name="Bentzer J."/>
            <person name="Ahren D."/>
            <person name="Johansson T."/>
            <person name="Persson P."/>
            <person name="Tunlid A."/>
        </authorList>
    </citation>
    <scope>NUCLEOTIDE SEQUENCE [LARGE SCALE GENOMIC DNA]</scope>
    <source>
        <strain evidence="1 2">CBS 101986</strain>
    </source>
</reference>
<dbReference type="EMBL" id="JAACJJ010000014">
    <property type="protein sequence ID" value="KAF5327040.1"/>
    <property type="molecule type" value="Genomic_DNA"/>
</dbReference>
<accession>A0A8H5F7W2</accession>
<name>A0A8H5F7W2_9AGAR</name>
<keyword evidence="2" id="KW-1185">Reference proteome</keyword>
<evidence type="ECO:0000313" key="2">
    <source>
        <dbReference type="Proteomes" id="UP000567179"/>
    </source>
</evidence>
<dbReference type="Proteomes" id="UP000567179">
    <property type="component" value="Unassembled WGS sequence"/>
</dbReference>